<feature type="region of interest" description="Disordered" evidence="1">
    <location>
        <begin position="69"/>
        <end position="99"/>
    </location>
</feature>
<evidence type="ECO:0000256" key="1">
    <source>
        <dbReference type="SAM" id="MobiDB-lite"/>
    </source>
</evidence>
<sequence>MRHSAAFALLAALATATPVPQEINIDAIIAEGPPPKASVPIGLGAGKTAVPYDASAVNEDTFASVTAQPVEATPKAKRNLETRGDCDPQGAGYGPSPPADYPDNFVHFDEFSNIANGASTPSGYQKTFTDLKAASQSIAWLGYNTLQSYDTQQCANLCNQKDGCAAFNIRFERDPSLVPAASCPNPPSTTVIRCDFWGSPINAAGATNIGQWRNDFHIVIAGSNGYVKTTVDNVPGYKGTFAYDKAIQAPSDCNGRDTYITQKYFGDGKPFDAARCAAACEAETQFNIDHLNSRSICRFFNTYIMYKNGQSQGQYCALYNTTWDGSYATNDGQWRGNDHWTVGYSQFFSNNADPGIPICPSIISYLNSSPENQAFCSAYINYQAPVTTKSVTSTVTTVLNTVVTSTSTAAGSTVTLPAWNRRHLAPRSEYAMGTVTVEATGPLFEPQPLPTKPADRRRGAAGATPASLSGWPTSTISAACSLIATGTITETTVVATTTEYTATVASVAVATVAGPAATVTLNPNPRCFNLATKDGQYWIGQQFVYFYSDKSQRATFELGDDGHLYSNVVGGRKYQLGSYSYNYQKTGSLVAFQVASTWTSTTTYTAPFCSIVNRKLQVQRTGAGPETWVGATQNGNANNNRLEMLSTSSPLPNGYKYFDLFVVPADCPVYTG</sequence>
<gene>
    <name evidence="3" type="ORF">EJ04DRAFT_487589</name>
</gene>
<dbReference type="OrthoDB" id="271448at2759"/>
<keyword evidence="2" id="KW-0732">Signal</keyword>
<feature type="region of interest" description="Disordered" evidence="1">
    <location>
        <begin position="441"/>
        <end position="469"/>
    </location>
</feature>
<evidence type="ECO:0000313" key="3">
    <source>
        <dbReference type="EMBL" id="KAF2737647.1"/>
    </source>
</evidence>
<evidence type="ECO:0000256" key="2">
    <source>
        <dbReference type="SAM" id="SignalP"/>
    </source>
</evidence>
<protein>
    <recommendedName>
        <fullName evidence="5">Carbohydrate-binding-like protein</fullName>
    </recommendedName>
</protein>
<dbReference type="PANTHER" id="PTHR36578">
    <property type="entry name" value="CHROMOSOME 15, WHOLE GENOME SHOTGUN SEQUENCE"/>
    <property type="match status" value="1"/>
</dbReference>
<reference evidence="3" key="1">
    <citation type="journal article" date="2020" name="Stud. Mycol.">
        <title>101 Dothideomycetes genomes: a test case for predicting lifestyles and emergence of pathogens.</title>
        <authorList>
            <person name="Haridas S."/>
            <person name="Albert R."/>
            <person name="Binder M."/>
            <person name="Bloem J."/>
            <person name="Labutti K."/>
            <person name="Salamov A."/>
            <person name="Andreopoulos B."/>
            <person name="Baker S."/>
            <person name="Barry K."/>
            <person name="Bills G."/>
            <person name="Bluhm B."/>
            <person name="Cannon C."/>
            <person name="Castanera R."/>
            <person name="Culley D."/>
            <person name="Daum C."/>
            <person name="Ezra D."/>
            <person name="Gonzalez J."/>
            <person name="Henrissat B."/>
            <person name="Kuo A."/>
            <person name="Liang C."/>
            <person name="Lipzen A."/>
            <person name="Lutzoni F."/>
            <person name="Magnuson J."/>
            <person name="Mondo S."/>
            <person name="Nolan M."/>
            <person name="Ohm R."/>
            <person name="Pangilinan J."/>
            <person name="Park H.-J."/>
            <person name="Ramirez L."/>
            <person name="Alfaro M."/>
            <person name="Sun H."/>
            <person name="Tritt A."/>
            <person name="Yoshinaga Y."/>
            <person name="Zwiers L.-H."/>
            <person name="Turgeon B."/>
            <person name="Goodwin S."/>
            <person name="Spatafora J."/>
            <person name="Crous P."/>
            <person name="Grigoriev I."/>
        </authorList>
    </citation>
    <scope>NUCLEOTIDE SEQUENCE</scope>
    <source>
        <strain evidence="3">CBS 125425</strain>
    </source>
</reference>
<feature type="signal peptide" evidence="2">
    <location>
        <begin position="1"/>
        <end position="16"/>
    </location>
</feature>
<dbReference type="EMBL" id="ML996114">
    <property type="protein sequence ID" value="KAF2737647.1"/>
    <property type="molecule type" value="Genomic_DNA"/>
</dbReference>
<keyword evidence="4" id="KW-1185">Reference proteome</keyword>
<dbReference type="Proteomes" id="UP000799444">
    <property type="component" value="Unassembled WGS sequence"/>
</dbReference>
<dbReference type="PANTHER" id="PTHR36578:SF1">
    <property type="entry name" value="APPLE DOMAIN-CONTAINING PROTEIN"/>
    <property type="match status" value="1"/>
</dbReference>
<evidence type="ECO:0000313" key="4">
    <source>
        <dbReference type="Proteomes" id="UP000799444"/>
    </source>
</evidence>
<evidence type="ECO:0008006" key="5">
    <source>
        <dbReference type="Google" id="ProtNLM"/>
    </source>
</evidence>
<accession>A0A9P4R6H4</accession>
<comment type="caution">
    <text evidence="3">The sequence shown here is derived from an EMBL/GenBank/DDBJ whole genome shotgun (WGS) entry which is preliminary data.</text>
</comment>
<name>A0A9P4R6H4_9PLEO</name>
<feature type="chain" id="PRO_5040116314" description="Carbohydrate-binding-like protein" evidence="2">
    <location>
        <begin position="17"/>
        <end position="672"/>
    </location>
</feature>
<organism evidence="3 4">
    <name type="scientific">Polyplosphaeria fusca</name>
    <dbReference type="NCBI Taxonomy" id="682080"/>
    <lineage>
        <taxon>Eukaryota</taxon>
        <taxon>Fungi</taxon>
        <taxon>Dikarya</taxon>
        <taxon>Ascomycota</taxon>
        <taxon>Pezizomycotina</taxon>
        <taxon>Dothideomycetes</taxon>
        <taxon>Pleosporomycetidae</taxon>
        <taxon>Pleosporales</taxon>
        <taxon>Tetraplosphaeriaceae</taxon>
        <taxon>Polyplosphaeria</taxon>
    </lineage>
</organism>
<proteinExistence type="predicted"/>
<dbReference type="AlphaFoldDB" id="A0A9P4R6H4"/>